<accession>A0A9D2NGM6</accession>
<evidence type="ECO:0000259" key="9">
    <source>
        <dbReference type="SMART" id="SM01217"/>
    </source>
</evidence>
<feature type="domain" description="Fibronectin type III-like" evidence="9">
    <location>
        <begin position="687"/>
        <end position="756"/>
    </location>
</feature>
<evidence type="ECO:0000256" key="6">
    <source>
        <dbReference type="ARBA" id="ARBA00023295"/>
    </source>
</evidence>
<dbReference type="SUPFAM" id="SSF51445">
    <property type="entry name" value="(Trans)glycosidases"/>
    <property type="match status" value="1"/>
</dbReference>
<dbReference type="AlphaFoldDB" id="A0A9D2NGM6"/>
<dbReference type="InterPro" id="IPR017853">
    <property type="entry name" value="GH"/>
</dbReference>
<dbReference type="FunFam" id="2.60.40.10:FF:000495">
    <property type="entry name" value="Periplasmic beta-glucosidase"/>
    <property type="match status" value="1"/>
</dbReference>
<dbReference type="EMBL" id="DWWS01000055">
    <property type="protein sequence ID" value="HJC25151.1"/>
    <property type="molecule type" value="Genomic_DNA"/>
</dbReference>
<reference evidence="10" key="2">
    <citation type="submission" date="2021-04" db="EMBL/GenBank/DDBJ databases">
        <authorList>
            <person name="Gilroy R."/>
        </authorList>
    </citation>
    <scope>NUCLEOTIDE SEQUENCE</scope>
    <source>
        <strain evidence="10">USAMLcec2-132</strain>
    </source>
</reference>
<keyword evidence="6 7" id="KW-0326">Glycosidase</keyword>
<evidence type="ECO:0000256" key="3">
    <source>
        <dbReference type="ARBA" id="ARBA00012744"/>
    </source>
</evidence>
<evidence type="ECO:0000313" key="10">
    <source>
        <dbReference type="EMBL" id="HJC25151.1"/>
    </source>
</evidence>
<dbReference type="PRINTS" id="PR00133">
    <property type="entry name" value="GLHYDRLASE3"/>
</dbReference>
<dbReference type="SMART" id="SM01217">
    <property type="entry name" value="Fn3_like"/>
    <property type="match status" value="1"/>
</dbReference>
<dbReference type="GO" id="GO:0008422">
    <property type="term" value="F:beta-glucosidase activity"/>
    <property type="evidence" value="ECO:0007669"/>
    <property type="project" value="UniProtKB-EC"/>
</dbReference>
<evidence type="ECO:0000256" key="2">
    <source>
        <dbReference type="ARBA" id="ARBA00005336"/>
    </source>
</evidence>
<keyword evidence="4" id="KW-0732">Signal</keyword>
<sequence>MKEEKLRELLHSLSMTEKIGQLIQVPGNMLHAEGQELGVRDELGIGEELLKNVGSTLNVVGAEQVRRVQEEYLKHSSAKIPLLFMADIIYGFRTVYPIPLALGCSFEPELLRRLCAATAQESVAGGAQVTFSPMGDLVRDARWGRCLESTGEDPTMNAAYVRACVEGFQEGLSGKTGEPAESGAATKTGEPEQARHPENAPARGIASCVKHFAAYGAAEGGRDYNTVDMSERRLRQDYLPSYRAGVEAGCEMIMTSFNIVDGIPSTGNRWLMQDVLRKEWGFEGVVITDYAAIAELITHGVARDKKEAAQLAMEAGVDIDMCTGCYAGSLEELIKEGKISQEQLDEAVWRVLSLKNKLGLFEDPFRGADAAAEQELYLREEFRALAREAAVKCSVLLENRNGLLPLAPTAGSGAKLALIGPFADNRDALGMWAIHGDQDAVVTIRQAFSETPGLDFDWTEGCETLLADDYADLPALVENGGRSCWSEEKKEAEWSRAMALAEGADVAVLALGEDTVQGGEGGSRTRLTIPGDQMRLLREVRKRVSSVVVVLFAGRPLVLDEVKELADAVLLVWYPGTEGGTAIRDMLFGVSEPQGRLSMSLPRSVGQLPLYYNAFSTGRPYDGKTVNRFFSRYTDCPNTPLYPYGYGLSYHTAEYGPVQLDSHTLNGGGSITARAAVTNTGSRDGVETVQLYLQDVTGSVVRPVRELKGVKKLALKAGETGIAEFTITEEMLSFYGKDMQYRAEPGLFRVGICPDSSGELGAEFELV</sequence>
<protein>
    <recommendedName>
        <fullName evidence="3">beta-glucosidase</fullName>
        <ecNumber evidence="3">3.2.1.21</ecNumber>
    </recommendedName>
</protein>
<keyword evidence="5 7" id="KW-0378">Hydrolase</keyword>
<organism evidence="10 11">
    <name type="scientific">Candidatus Eisenbergiella merdavium</name>
    <dbReference type="NCBI Taxonomy" id="2838551"/>
    <lineage>
        <taxon>Bacteria</taxon>
        <taxon>Bacillati</taxon>
        <taxon>Bacillota</taxon>
        <taxon>Clostridia</taxon>
        <taxon>Lachnospirales</taxon>
        <taxon>Lachnospiraceae</taxon>
        <taxon>Eisenbergiella</taxon>
    </lineage>
</organism>
<dbReference type="Pfam" id="PF01915">
    <property type="entry name" value="Glyco_hydro_3_C"/>
    <property type="match status" value="1"/>
</dbReference>
<dbReference type="GO" id="GO:0009251">
    <property type="term" value="P:glucan catabolic process"/>
    <property type="evidence" value="ECO:0007669"/>
    <property type="project" value="TreeGrafter"/>
</dbReference>
<comment type="catalytic activity">
    <reaction evidence="1">
        <text>Hydrolysis of terminal, non-reducing beta-D-glucosyl residues with release of beta-D-glucose.</text>
        <dbReference type="EC" id="3.2.1.21"/>
    </reaction>
</comment>
<proteinExistence type="inferred from homology"/>
<evidence type="ECO:0000256" key="7">
    <source>
        <dbReference type="RuleBase" id="RU361161"/>
    </source>
</evidence>
<gene>
    <name evidence="10" type="ORF">H9761_15860</name>
</gene>
<evidence type="ECO:0000256" key="5">
    <source>
        <dbReference type="ARBA" id="ARBA00022801"/>
    </source>
</evidence>
<evidence type="ECO:0000313" key="11">
    <source>
        <dbReference type="Proteomes" id="UP000823891"/>
    </source>
</evidence>
<dbReference type="EC" id="3.2.1.21" evidence="3"/>
<dbReference type="InterPro" id="IPR002772">
    <property type="entry name" value="Glyco_hydro_3_C"/>
</dbReference>
<comment type="similarity">
    <text evidence="2 7">Belongs to the glycosyl hydrolase 3 family.</text>
</comment>
<dbReference type="PROSITE" id="PS00775">
    <property type="entry name" value="GLYCOSYL_HYDROL_F3"/>
    <property type="match status" value="1"/>
</dbReference>
<evidence type="ECO:0000256" key="8">
    <source>
        <dbReference type="SAM" id="MobiDB-lite"/>
    </source>
</evidence>
<dbReference type="InterPro" id="IPR026891">
    <property type="entry name" value="Fn3-like"/>
</dbReference>
<evidence type="ECO:0000256" key="1">
    <source>
        <dbReference type="ARBA" id="ARBA00000448"/>
    </source>
</evidence>
<dbReference type="InterPro" id="IPR001764">
    <property type="entry name" value="Glyco_hydro_3_N"/>
</dbReference>
<evidence type="ECO:0000256" key="4">
    <source>
        <dbReference type="ARBA" id="ARBA00022729"/>
    </source>
</evidence>
<feature type="compositionally biased region" description="Basic and acidic residues" evidence="8">
    <location>
        <begin position="189"/>
        <end position="198"/>
    </location>
</feature>
<dbReference type="InterPro" id="IPR036962">
    <property type="entry name" value="Glyco_hydro_3_N_sf"/>
</dbReference>
<feature type="region of interest" description="Disordered" evidence="8">
    <location>
        <begin position="172"/>
        <end position="199"/>
    </location>
</feature>
<comment type="caution">
    <text evidence="10">The sequence shown here is derived from an EMBL/GenBank/DDBJ whole genome shotgun (WGS) entry which is preliminary data.</text>
</comment>
<name>A0A9D2NGM6_9FIRM</name>
<dbReference type="Gene3D" id="2.60.40.10">
    <property type="entry name" value="Immunoglobulins"/>
    <property type="match status" value="1"/>
</dbReference>
<dbReference type="Gene3D" id="3.40.50.1700">
    <property type="entry name" value="Glycoside hydrolase family 3 C-terminal domain"/>
    <property type="match status" value="1"/>
</dbReference>
<dbReference type="InterPro" id="IPR019800">
    <property type="entry name" value="Glyco_hydro_3_AS"/>
</dbReference>
<dbReference type="InterPro" id="IPR036881">
    <property type="entry name" value="Glyco_hydro_3_C_sf"/>
</dbReference>
<dbReference type="PANTHER" id="PTHR30620:SF16">
    <property type="entry name" value="LYSOSOMAL BETA GLUCOSIDASE"/>
    <property type="match status" value="1"/>
</dbReference>
<dbReference type="InterPro" id="IPR013783">
    <property type="entry name" value="Ig-like_fold"/>
</dbReference>
<dbReference type="Gene3D" id="3.20.20.300">
    <property type="entry name" value="Glycoside hydrolase, family 3, N-terminal domain"/>
    <property type="match status" value="1"/>
</dbReference>
<reference evidence="10" key="1">
    <citation type="journal article" date="2021" name="PeerJ">
        <title>Extensive microbial diversity within the chicken gut microbiome revealed by metagenomics and culture.</title>
        <authorList>
            <person name="Gilroy R."/>
            <person name="Ravi A."/>
            <person name="Getino M."/>
            <person name="Pursley I."/>
            <person name="Horton D.L."/>
            <person name="Alikhan N.F."/>
            <person name="Baker D."/>
            <person name="Gharbi K."/>
            <person name="Hall N."/>
            <person name="Watson M."/>
            <person name="Adriaenssens E.M."/>
            <person name="Foster-Nyarko E."/>
            <person name="Jarju S."/>
            <person name="Secka A."/>
            <person name="Antonio M."/>
            <person name="Oren A."/>
            <person name="Chaudhuri R.R."/>
            <person name="La Ragione R."/>
            <person name="Hildebrand F."/>
            <person name="Pallen M.J."/>
        </authorList>
    </citation>
    <scope>NUCLEOTIDE SEQUENCE</scope>
    <source>
        <strain evidence="10">USAMLcec2-132</strain>
    </source>
</reference>
<dbReference type="Proteomes" id="UP000823891">
    <property type="component" value="Unassembled WGS sequence"/>
</dbReference>
<dbReference type="Pfam" id="PF14310">
    <property type="entry name" value="Fn3-like"/>
    <property type="match status" value="1"/>
</dbReference>
<dbReference type="Pfam" id="PF00933">
    <property type="entry name" value="Glyco_hydro_3"/>
    <property type="match status" value="1"/>
</dbReference>
<dbReference type="SUPFAM" id="SSF52279">
    <property type="entry name" value="Beta-D-glucan exohydrolase, C-terminal domain"/>
    <property type="match status" value="1"/>
</dbReference>
<dbReference type="PANTHER" id="PTHR30620">
    <property type="entry name" value="PERIPLASMIC BETA-GLUCOSIDASE-RELATED"/>
    <property type="match status" value="1"/>
</dbReference>
<dbReference type="InterPro" id="IPR051915">
    <property type="entry name" value="Cellulose_Degrad_GH3"/>
</dbReference>